<accession>A0A0L0NTB2</accession>
<reference evidence="2" key="1">
    <citation type="journal article" date="2015" name="BMC Genomics">
        <title>Draft genome of a commonly misdiagnosed multidrug resistant pathogen Candida auris.</title>
        <authorList>
            <person name="Chatterjee S."/>
            <person name="Alampalli S.V."/>
            <person name="Nageshan R.K."/>
            <person name="Chettiar S.T."/>
            <person name="Joshi S."/>
            <person name="Tatu U.S."/>
        </authorList>
    </citation>
    <scope>NUCLEOTIDE SEQUENCE [LARGE SCALE GENOMIC DNA]</scope>
    <source>
        <strain evidence="2">6684</strain>
    </source>
</reference>
<dbReference type="EMBL" id="LGST01000043">
    <property type="protein sequence ID" value="KND97244.1"/>
    <property type="molecule type" value="Genomic_DNA"/>
</dbReference>
<gene>
    <name evidence="1" type="ORF">QG37_06463</name>
</gene>
<sequence length="59" mass="6737">MLLLLGSRIVAFDVLDFLARSGTILLEILICTLDYHGREALMFGVFELLQVPPLNKNFW</sequence>
<protein>
    <submittedName>
        <fullName evidence="1">Uncharacterized protein</fullName>
    </submittedName>
</protein>
<evidence type="ECO:0000313" key="1">
    <source>
        <dbReference type="EMBL" id="KND97244.1"/>
    </source>
</evidence>
<dbReference type="Proteomes" id="UP000037122">
    <property type="component" value="Unassembled WGS sequence"/>
</dbReference>
<evidence type="ECO:0000313" key="2">
    <source>
        <dbReference type="Proteomes" id="UP000037122"/>
    </source>
</evidence>
<proteinExistence type="predicted"/>
<comment type="caution">
    <text evidence="1">The sequence shown here is derived from an EMBL/GenBank/DDBJ whole genome shotgun (WGS) entry which is preliminary data.</text>
</comment>
<organism evidence="1 2">
    <name type="scientific">Candidozyma auris</name>
    <name type="common">Yeast</name>
    <name type="synonym">Candida auris</name>
    <dbReference type="NCBI Taxonomy" id="498019"/>
    <lineage>
        <taxon>Eukaryota</taxon>
        <taxon>Fungi</taxon>
        <taxon>Dikarya</taxon>
        <taxon>Ascomycota</taxon>
        <taxon>Saccharomycotina</taxon>
        <taxon>Pichiomycetes</taxon>
        <taxon>Metschnikowiaceae</taxon>
        <taxon>Candidozyma</taxon>
    </lineage>
</organism>
<dbReference type="AlphaFoldDB" id="A0A0L0NTB2"/>
<dbReference type="VEuPathDB" id="FungiDB:QG37_06463"/>
<name>A0A0L0NTB2_CANAR</name>